<feature type="domain" description="NADPH-dependent FMN reductase-like" evidence="1">
    <location>
        <begin position="5"/>
        <end position="135"/>
    </location>
</feature>
<dbReference type="PANTHER" id="PTHR30543:SF21">
    <property type="entry name" value="NAD(P)H-DEPENDENT FMN REDUCTASE LOT6"/>
    <property type="match status" value="1"/>
</dbReference>
<evidence type="ECO:0000259" key="1">
    <source>
        <dbReference type="Pfam" id="PF03358"/>
    </source>
</evidence>
<protein>
    <recommendedName>
        <fullName evidence="1">NADPH-dependent FMN reductase-like domain-containing protein</fullName>
    </recommendedName>
</protein>
<dbReference type="Gene3D" id="3.40.50.360">
    <property type="match status" value="1"/>
</dbReference>
<dbReference type="EMBL" id="BSOH01000027">
    <property type="protein sequence ID" value="GLR19287.1"/>
    <property type="molecule type" value="Genomic_DNA"/>
</dbReference>
<dbReference type="AlphaFoldDB" id="A0AA37WFZ5"/>
<dbReference type="GO" id="GO:0016491">
    <property type="term" value="F:oxidoreductase activity"/>
    <property type="evidence" value="ECO:0007669"/>
    <property type="project" value="InterPro"/>
</dbReference>
<dbReference type="GO" id="GO:0005829">
    <property type="term" value="C:cytosol"/>
    <property type="evidence" value="ECO:0007669"/>
    <property type="project" value="TreeGrafter"/>
</dbReference>
<reference evidence="2" key="2">
    <citation type="submission" date="2023-01" db="EMBL/GenBank/DDBJ databases">
        <title>Draft genome sequence of Portibacter lacus strain NBRC 108769.</title>
        <authorList>
            <person name="Sun Q."/>
            <person name="Mori K."/>
        </authorList>
    </citation>
    <scope>NUCLEOTIDE SEQUENCE</scope>
    <source>
        <strain evidence="2">NBRC 108769</strain>
    </source>
</reference>
<comment type="caution">
    <text evidence="2">The sequence shown here is derived from an EMBL/GenBank/DDBJ whole genome shotgun (WGS) entry which is preliminary data.</text>
</comment>
<dbReference type="GO" id="GO:0010181">
    <property type="term" value="F:FMN binding"/>
    <property type="evidence" value="ECO:0007669"/>
    <property type="project" value="TreeGrafter"/>
</dbReference>
<dbReference type="PANTHER" id="PTHR30543">
    <property type="entry name" value="CHROMATE REDUCTASE"/>
    <property type="match status" value="1"/>
</dbReference>
<gene>
    <name evidence="2" type="ORF">GCM10007940_39030</name>
</gene>
<dbReference type="InterPro" id="IPR005025">
    <property type="entry name" value="FMN_Rdtase-like_dom"/>
</dbReference>
<accession>A0AA37WFZ5</accession>
<dbReference type="RefSeq" id="WP_235292010.1">
    <property type="nucleotide sequence ID" value="NZ_BSOH01000027.1"/>
</dbReference>
<sequence length="184" mass="20073">MKPLVFAISGSTKTNSTSQRLINYIQVKYAGVFDLRIFDGIAKLPHFNPELEAELPNQVAEFRALIESADGLLFVSPEYVFSLPGSLKNAIEWLVSTVLLSRKPTATIIAAASGLKAQESLNLILRTLETILPENSTGLIQGAKGKIPSDGNISDQESIETIDTLIKSLLECISNDHKTPSKYQ</sequence>
<evidence type="ECO:0000313" key="3">
    <source>
        <dbReference type="Proteomes" id="UP001156666"/>
    </source>
</evidence>
<dbReference type="Pfam" id="PF03358">
    <property type="entry name" value="FMN_red"/>
    <property type="match status" value="1"/>
</dbReference>
<dbReference type="SUPFAM" id="SSF52218">
    <property type="entry name" value="Flavoproteins"/>
    <property type="match status" value="1"/>
</dbReference>
<keyword evidence="3" id="KW-1185">Reference proteome</keyword>
<name>A0AA37WFZ5_9BACT</name>
<evidence type="ECO:0000313" key="2">
    <source>
        <dbReference type="EMBL" id="GLR19287.1"/>
    </source>
</evidence>
<reference evidence="2" key="1">
    <citation type="journal article" date="2014" name="Int. J. Syst. Evol. Microbiol.">
        <title>Complete genome sequence of Corynebacterium casei LMG S-19264T (=DSM 44701T), isolated from a smear-ripened cheese.</title>
        <authorList>
            <consortium name="US DOE Joint Genome Institute (JGI-PGF)"/>
            <person name="Walter F."/>
            <person name="Albersmeier A."/>
            <person name="Kalinowski J."/>
            <person name="Ruckert C."/>
        </authorList>
    </citation>
    <scope>NUCLEOTIDE SEQUENCE</scope>
    <source>
        <strain evidence="2">NBRC 108769</strain>
    </source>
</reference>
<organism evidence="2 3">
    <name type="scientific">Portibacter lacus</name>
    <dbReference type="NCBI Taxonomy" id="1099794"/>
    <lineage>
        <taxon>Bacteria</taxon>
        <taxon>Pseudomonadati</taxon>
        <taxon>Bacteroidota</taxon>
        <taxon>Saprospiria</taxon>
        <taxon>Saprospirales</taxon>
        <taxon>Haliscomenobacteraceae</taxon>
        <taxon>Portibacter</taxon>
    </lineage>
</organism>
<dbReference type="InterPro" id="IPR050712">
    <property type="entry name" value="NAD(P)H-dep_reductase"/>
</dbReference>
<proteinExistence type="predicted"/>
<dbReference type="InterPro" id="IPR029039">
    <property type="entry name" value="Flavoprotein-like_sf"/>
</dbReference>
<dbReference type="Proteomes" id="UP001156666">
    <property type="component" value="Unassembled WGS sequence"/>
</dbReference>